<accession>A0A218NZH8</accession>
<feature type="domain" description="D-glutamate cyclase-like C-terminal" evidence="1">
    <location>
        <begin position="3"/>
        <end position="260"/>
    </location>
</feature>
<evidence type="ECO:0000313" key="3">
    <source>
        <dbReference type="Proteomes" id="UP000197156"/>
    </source>
</evidence>
<dbReference type="Gene3D" id="3.90.1640.20">
    <property type="entry name" value="TON_0340"/>
    <property type="match status" value="1"/>
</dbReference>
<dbReference type="GO" id="GO:0006536">
    <property type="term" value="P:glutamate metabolic process"/>
    <property type="evidence" value="ECO:0007669"/>
    <property type="project" value="TreeGrafter"/>
</dbReference>
<organism evidence="2 3">
    <name type="scientific">Thermococcus celer Vu 13 = JCM 8558</name>
    <dbReference type="NCBI Taxonomy" id="1293037"/>
    <lineage>
        <taxon>Archaea</taxon>
        <taxon>Methanobacteriati</taxon>
        <taxon>Methanobacteriota</taxon>
        <taxon>Thermococci</taxon>
        <taxon>Thermococcales</taxon>
        <taxon>Thermococcaceae</taxon>
        <taxon>Thermococcus</taxon>
    </lineage>
</organism>
<protein>
    <recommendedName>
        <fullName evidence="1">D-glutamate cyclase-like C-terminal domain-containing protein</fullName>
    </recommendedName>
</protein>
<dbReference type="EMBL" id="CP014854">
    <property type="protein sequence ID" value="ASI98094.1"/>
    <property type="molecule type" value="Genomic_DNA"/>
</dbReference>
<keyword evidence="3" id="KW-1185">Reference proteome</keyword>
<dbReference type="PANTHER" id="PTHR32022:SF10">
    <property type="entry name" value="D-GLUTAMATE CYCLASE, MITOCHONDRIAL"/>
    <property type="match status" value="1"/>
</dbReference>
<dbReference type="RefSeq" id="WP_088862072.1">
    <property type="nucleotide sequence ID" value="NZ_CP014854.1"/>
</dbReference>
<dbReference type="InterPro" id="IPR025504">
    <property type="entry name" value="GLUCM_C"/>
</dbReference>
<gene>
    <name evidence="2" type="ORF">A3L02_00165</name>
</gene>
<proteinExistence type="predicted"/>
<reference evidence="2 3" key="1">
    <citation type="submission" date="2016-03" db="EMBL/GenBank/DDBJ databases">
        <title>Complete genome sequence of Thermococcus celer.</title>
        <authorList>
            <person name="Oger P.M."/>
        </authorList>
    </citation>
    <scope>NUCLEOTIDE SEQUENCE [LARGE SCALE GENOMIC DNA]</scope>
    <source>
        <strain evidence="2 3">Vu 13</strain>
    </source>
</reference>
<evidence type="ECO:0000313" key="2">
    <source>
        <dbReference type="EMBL" id="ASI98094.1"/>
    </source>
</evidence>
<dbReference type="GO" id="GO:0047820">
    <property type="term" value="F:D-glutamate cyclase activity"/>
    <property type="evidence" value="ECO:0007669"/>
    <property type="project" value="TreeGrafter"/>
</dbReference>
<dbReference type="Pfam" id="PF14336">
    <property type="entry name" value="GLUCM-like_C"/>
    <property type="match status" value="1"/>
</dbReference>
<dbReference type="Proteomes" id="UP000197156">
    <property type="component" value="Chromosome"/>
</dbReference>
<evidence type="ECO:0000259" key="1">
    <source>
        <dbReference type="Pfam" id="PF14336"/>
    </source>
</evidence>
<sequence>MIAHLINTDVGNRGVLRVYLDYRRESPNFLHNSAKIFLNNYGRTLVVTGFPIPPAMKAETDGPPGALAIVKAVEALGGRAEILTYPEVRKALEPFRPGFVDDPAVENYSLVVAVETPGRAKDGSYYSMSGLEITRKTFDRIILEAKKLGVPTIGIGDGGNEAGMGKIRDLVEKHVPHGERIASTVETDGLILSAVSNWGAYGLIAQASLEFGKNLLSRWDERAVVETVSSLGLIDGVTKTQTPTVDGISLEVHERIVELLNALVDERLR</sequence>
<dbReference type="GeneID" id="33323117"/>
<dbReference type="OrthoDB" id="86109at2157"/>
<name>A0A218NZH8_THECE</name>
<dbReference type="KEGG" id="tce:A3L02_00165"/>
<dbReference type="AlphaFoldDB" id="A0A218NZH8"/>
<dbReference type="PANTHER" id="PTHR32022">
    <property type="entry name" value="D-GLUTAMATE CYCLASE, MITOCHONDRIAL"/>
    <property type="match status" value="1"/>
</dbReference>